<dbReference type="InterPro" id="IPR012166">
    <property type="entry name" value="Uncharacterised_RocB"/>
</dbReference>
<accession>A0A162L1M6</accession>
<protein>
    <submittedName>
        <fullName evidence="2">Succinyl-diaminopimelate desuccinylase</fullName>
        <ecNumber evidence="2">3.5.1.18</ecNumber>
    </submittedName>
</protein>
<evidence type="ECO:0000313" key="3">
    <source>
        <dbReference type="EMBL" id="OBR97771.1"/>
    </source>
</evidence>
<reference evidence="3 5" key="2">
    <citation type="journal article" date="2016" name="Front. Microbiol.">
        <title>Industrial Acetogenic Biocatalysts: A Comparative Metabolic and Genomic Analysis.</title>
        <authorList>
            <person name="Bengelsdorf F."/>
            <person name="Poehlein A."/>
            <person name="Sonja S."/>
            <person name="Erz C."/>
            <person name="Hummel T."/>
            <person name="Hoffmeister S."/>
            <person name="Daniel R."/>
            <person name="Durre P."/>
        </authorList>
    </citation>
    <scope>NUCLEOTIDE SEQUENCE [LARGE SCALE GENOMIC DNA]</scope>
    <source>
        <strain evidence="3 5">PTA-10522</strain>
    </source>
</reference>
<dbReference type="Proteomes" id="UP000077384">
    <property type="component" value="Unassembled WGS sequence"/>
</dbReference>
<comment type="cofactor">
    <cofactor evidence="1">
        <name>Zn(2+)</name>
        <dbReference type="ChEBI" id="CHEBI:29105"/>
    </cofactor>
</comment>
<proteinExistence type="predicted"/>
<dbReference type="PANTHER" id="PTHR42994:SF2">
    <property type="entry name" value="PEPTIDASE"/>
    <property type="match status" value="1"/>
</dbReference>
<organism evidence="2 4">
    <name type="scientific">Clostridium coskatii</name>
    <dbReference type="NCBI Taxonomy" id="1705578"/>
    <lineage>
        <taxon>Bacteria</taxon>
        <taxon>Bacillati</taxon>
        <taxon>Bacillota</taxon>
        <taxon>Clostridia</taxon>
        <taxon>Eubacteriales</taxon>
        <taxon>Clostridiaceae</taxon>
        <taxon>Clostridium</taxon>
    </lineage>
</organism>
<sequence length="543" mass="62098">MSFKKNVYDTMRELISVPSISGTKEECAAAEKIYEKILEIPYFKDNPENLGIEQIEDDPLGRSFVWAVVNGNENSPNSFILSGHLDVVGVEEFGHLKSMAFDVDECTKRISELNLDEDAMENFKSGDWIFGRGTADMKFGVALNMELLREFSKERNFKGNLLLLVVPGEESNSEGMIAAAPFLLKLKEERKYNYCGMIISEPSIPERGEKEGKRLYIGSVGKIMPLFFCVGKETHVGESLRGLNPNLLVSEINKLMECNPDLSDSVYDTVTPPPMCLKQMDLKEMYSVQSPLYSTAYYNILTLQASYDEILSNLKELAQNAFENVLKDISKKREKFAKKSSQKLKFDNIEACVITYKEMLCEVKSTHKDFEKYIDEKVKEWKNEKMDNQTIAINIVKATYELYENKRPMIIISFIPPYYPHKYLKAENSEGSKFINAVDSTIKYAGEKFQESIIKTNYFMGISDASYTGIDSDIPLAELISNIVGYDIIYKLPVKELSKLNIPVVIFGGQGKDLHKYTERLNVPYSFEVIPELYRHMIYYMLR</sequence>
<evidence type="ECO:0000313" key="5">
    <source>
        <dbReference type="Proteomes" id="UP000093694"/>
    </source>
</evidence>
<dbReference type="EMBL" id="LROR01000014">
    <property type="protein sequence ID" value="OBR97771.1"/>
    <property type="molecule type" value="Genomic_DNA"/>
</dbReference>
<dbReference type="Proteomes" id="UP000093694">
    <property type="component" value="Unassembled WGS sequence"/>
</dbReference>
<dbReference type="EMBL" id="LITQ01000041">
    <property type="protein sequence ID" value="OAA87286.1"/>
    <property type="molecule type" value="Genomic_DNA"/>
</dbReference>
<keyword evidence="5" id="KW-1185">Reference proteome</keyword>
<dbReference type="InterPro" id="IPR002933">
    <property type="entry name" value="Peptidase_M20"/>
</dbReference>
<dbReference type="AlphaFoldDB" id="A0A162L1M6"/>
<dbReference type="GO" id="GO:0009014">
    <property type="term" value="F:succinyl-diaminopimelate desuccinylase activity"/>
    <property type="evidence" value="ECO:0007669"/>
    <property type="project" value="UniProtKB-EC"/>
</dbReference>
<gene>
    <name evidence="2" type="primary">dapE_2</name>
    <name evidence="3" type="synonym">dapE_1</name>
    <name evidence="3" type="ORF">CLCOS_00420</name>
    <name evidence="2" type="ORF">WX73_02779</name>
</gene>
<dbReference type="Pfam" id="PF01546">
    <property type="entry name" value="Peptidase_M20"/>
    <property type="match status" value="1"/>
</dbReference>
<dbReference type="RefSeq" id="WP_063602403.1">
    <property type="nucleotide sequence ID" value="NZ_LITQ01000041.1"/>
</dbReference>
<evidence type="ECO:0000313" key="2">
    <source>
        <dbReference type="EMBL" id="OAA87286.1"/>
    </source>
</evidence>
<dbReference type="PIRSF" id="PIRSF010386">
    <property type="entry name" value="RocB"/>
    <property type="match status" value="1"/>
</dbReference>
<reference evidence="2 4" key="1">
    <citation type="journal article" date="2015" name="Biotechnol. Bioeng.">
        <title>Genome sequence and phenotypic characterization of Caulobacter segnis.</title>
        <authorList>
            <person name="Patel S."/>
            <person name="Fletcher B."/>
            <person name="Scott D.C."/>
            <person name="Ely B."/>
        </authorList>
    </citation>
    <scope>NUCLEOTIDE SEQUENCE [LARGE SCALE GENOMIC DNA]</scope>
    <source>
        <strain evidence="2 4">PS02</strain>
    </source>
</reference>
<name>A0A162L1M6_9CLOT</name>
<dbReference type="EC" id="3.5.1.18" evidence="2"/>
<dbReference type="SUPFAM" id="SSF53187">
    <property type="entry name" value="Zn-dependent exopeptidases"/>
    <property type="match status" value="1"/>
</dbReference>
<evidence type="ECO:0000313" key="4">
    <source>
        <dbReference type="Proteomes" id="UP000077384"/>
    </source>
</evidence>
<keyword evidence="2" id="KW-0378">Hydrolase</keyword>
<comment type="caution">
    <text evidence="2">The sequence shown here is derived from an EMBL/GenBank/DDBJ whole genome shotgun (WGS) entry which is preliminary data.</text>
</comment>
<evidence type="ECO:0000256" key="1">
    <source>
        <dbReference type="ARBA" id="ARBA00001947"/>
    </source>
</evidence>
<dbReference type="Gene3D" id="3.40.630.10">
    <property type="entry name" value="Zn peptidases"/>
    <property type="match status" value="1"/>
</dbReference>
<dbReference type="PANTHER" id="PTHR42994">
    <property type="entry name" value="PEPTIDASE T"/>
    <property type="match status" value="1"/>
</dbReference>
<dbReference type="PATRIC" id="fig|1705578.3.peg.3057"/>